<keyword evidence="1" id="KW-0863">Zinc-finger</keyword>
<evidence type="ECO:0000313" key="5">
    <source>
        <dbReference type="Proteomes" id="UP001652642"/>
    </source>
</evidence>
<feature type="domain" description="CCHC-type" evidence="3">
    <location>
        <begin position="239"/>
        <end position="253"/>
    </location>
</feature>
<evidence type="ECO:0000259" key="4">
    <source>
        <dbReference type="PROSITE" id="PS50804"/>
    </source>
</evidence>
<evidence type="ECO:0000259" key="3">
    <source>
        <dbReference type="PROSITE" id="PS50158"/>
    </source>
</evidence>
<evidence type="ECO:0008006" key="7">
    <source>
        <dbReference type="Google" id="ProtNLM"/>
    </source>
</evidence>
<feature type="domain" description="SCAN box" evidence="4">
    <location>
        <begin position="74"/>
        <end position="151"/>
    </location>
</feature>
<feature type="region of interest" description="Disordered" evidence="2">
    <location>
        <begin position="303"/>
        <end position="341"/>
    </location>
</feature>
<dbReference type="SMART" id="SM00343">
    <property type="entry name" value="ZnF_C2HC"/>
    <property type="match status" value="1"/>
</dbReference>
<keyword evidence="1" id="KW-0479">Metal-binding</keyword>
<name>A0ABM5GNU4_9SAUR</name>
<sequence length="421" mass="46995">MGPQDDPAAFLNIFERVAVSAQWPKDQWALIVTPYLTGLPQEIVDTLDPEDAGDYEKVKTAILNTLNLNEEAYRRRFRELRLKPGIHPRTVAQKMRVNATRWVQPKGKTAEQVLELMILEQLVSTLNSGPRNWVVKHKPTSVEGAVTLLEDYLGAEDPWSNRPATGGEKPRSKDKMAEAVNAGAPRGTPMTTPKKQGPDRVEYVNPTGSRIPRPTITTDPAKSKLAPTWNQGKEKMTACFGCGQFGHIRKFCPAEEYAWANIYANAAKGPWARSEEERAALSDGGVCEAPKVEAMVGVPLLLKNSSQTQTSPPPSPPRREEKGVETPDWGAECGGSLTLNKGVDTRDLEEDLKGLRIARETGRFQAGKRGEEIEAGMGDIRGRPRDIPGGWEWVWMEDPWTHKWEQVRVPHEEAERRRQLD</sequence>
<dbReference type="RefSeq" id="XP_072859293.1">
    <property type="nucleotide sequence ID" value="XM_073003192.1"/>
</dbReference>
<evidence type="ECO:0000256" key="2">
    <source>
        <dbReference type="SAM" id="MobiDB-lite"/>
    </source>
</evidence>
<dbReference type="InterPro" id="IPR038269">
    <property type="entry name" value="SCAN_sf"/>
</dbReference>
<dbReference type="Gene3D" id="1.10.4020.10">
    <property type="entry name" value="DNA breaking-rejoining enzymes"/>
    <property type="match status" value="1"/>
</dbReference>
<gene>
    <name evidence="6" type="primary">LOC140708127</name>
</gene>
<evidence type="ECO:0000313" key="6">
    <source>
        <dbReference type="RefSeq" id="XP_072859293.1"/>
    </source>
</evidence>
<feature type="compositionally biased region" description="Basic and acidic residues" evidence="2">
    <location>
        <begin position="168"/>
        <end position="177"/>
    </location>
</feature>
<dbReference type="InterPro" id="IPR001878">
    <property type="entry name" value="Znf_CCHC"/>
</dbReference>
<dbReference type="PROSITE" id="PS50804">
    <property type="entry name" value="SCAN_BOX"/>
    <property type="match status" value="1"/>
</dbReference>
<dbReference type="GeneID" id="140708127"/>
<dbReference type="InterPro" id="IPR036875">
    <property type="entry name" value="Znf_CCHC_sf"/>
</dbReference>
<dbReference type="SUPFAM" id="SSF57756">
    <property type="entry name" value="Retrovirus zinc finger-like domains"/>
    <property type="match status" value="1"/>
</dbReference>
<dbReference type="InterPro" id="IPR003309">
    <property type="entry name" value="SCAN_dom"/>
</dbReference>
<reference evidence="5" key="1">
    <citation type="submission" date="2025-05" db="UniProtKB">
        <authorList>
            <consortium name="RefSeq"/>
        </authorList>
    </citation>
    <scope>NUCLEOTIDE SEQUENCE [LARGE SCALE GENOMIC DNA]</scope>
</reference>
<evidence type="ECO:0000256" key="1">
    <source>
        <dbReference type="PROSITE-ProRule" id="PRU00047"/>
    </source>
</evidence>
<dbReference type="Proteomes" id="UP001652642">
    <property type="component" value="Chromosome 1"/>
</dbReference>
<dbReference type="PANTHER" id="PTHR46888">
    <property type="entry name" value="ZINC KNUCKLE DOMAINCONTAINING PROTEIN-RELATED"/>
    <property type="match status" value="1"/>
</dbReference>
<dbReference type="PROSITE" id="PS50158">
    <property type="entry name" value="ZF_CCHC"/>
    <property type="match status" value="1"/>
</dbReference>
<feature type="region of interest" description="Disordered" evidence="2">
    <location>
        <begin position="156"/>
        <end position="224"/>
    </location>
</feature>
<dbReference type="PANTHER" id="PTHR46888:SF1">
    <property type="entry name" value="RIBONUCLEASE H"/>
    <property type="match status" value="1"/>
</dbReference>
<keyword evidence="1" id="KW-0862">Zinc</keyword>
<organism evidence="5 6">
    <name type="scientific">Pogona vitticeps</name>
    <name type="common">central bearded dragon</name>
    <dbReference type="NCBI Taxonomy" id="103695"/>
    <lineage>
        <taxon>Eukaryota</taxon>
        <taxon>Metazoa</taxon>
        <taxon>Chordata</taxon>
        <taxon>Craniata</taxon>
        <taxon>Vertebrata</taxon>
        <taxon>Euteleostomi</taxon>
        <taxon>Lepidosauria</taxon>
        <taxon>Squamata</taxon>
        <taxon>Bifurcata</taxon>
        <taxon>Unidentata</taxon>
        <taxon>Episquamata</taxon>
        <taxon>Toxicofera</taxon>
        <taxon>Iguania</taxon>
        <taxon>Acrodonta</taxon>
        <taxon>Agamidae</taxon>
        <taxon>Amphibolurinae</taxon>
        <taxon>Pogona</taxon>
    </lineage>
</organism>
<proteinExistence type="predicted"/>
<accession>A0ABM5GNU4</accession>
<dbReference type="Pfam" id="PF02023">
    <property type="entry name" value="SCAN"/>
    <property type="match status" value="1"/>
</dbReference>
<keyword evidence="5" id="KW-1185">Reference proteome</keyword>
<dbReference type="SMART" id="SM00431">
    <property type="entry name" value="SCAN"/>
    <property type="match status" value="1"/>
</dbReference>
<protein>
    <recommendedName>
        <fullName evidence="7">CCHC-type domain-containing protein</fullName>
    </recommendedName>
</protein>
<reference evidence="6" key="2">
    <citation type="submission" date="2025-08" db="UniProtKB">
        <authorList>
            <consortium name="RefSeq"/>
        </authorList>
    </citation>
    <scope>IDENTIFICATION</scope>
</reference>
<dbReference type="SUPFAM" id="SSF47353">
    <property type="entry name" value="Retrovirus capsid dimerization domain-like"/>
    <property type="match status" value="1"/>
</dbReference>